<dbReference type="EMBL" id="FORR01000014">
    <property type="protein sequence ID" value="SFJ61467.1"/>
    <property type="molecule type" value="Genomic_DNA"/>
</dbReference>
<proteinExistence type="predicted"/>
<name>A0A1I3SVT8_9BACL</name>
<dbReference type="Proteomes" id="UP000199545">
    <property type="component" value="Unassembled WGS sequence"/>
</dbReference>
<dbReference type="STRING" id="46223.SAMN05421852_11424"/>
<reference evidence="1 2" key="1">
    <citation type="submission" date="2016-10" db="EMBL/GenBank/DDBJ databases">
        <authorList>
            <person name="de Groot N.N."/>
        </authorList>
    </citation>
    <scope>NUCLEOTIDE SEQUENCE [LARGE SCALE GENOMIC DNA]</scope>
    <source>
        <strain evidence="1 2">DSM 44778</strain>
    </source>
</reference>
<protein>
    <submittedName>
        <fullName evidence="1">Uncharacterized protein</fullName>
    </submittedName>
</protein>
<organism evidence="1 2">
    <name type="scientific">Thermoflavimicrobium dichotomicum</name>
    <dbReference type="NCBI Taxonomy" id="46223"/>
    <lineage>
        <taxon>Bacteria</taxon>
        <taxon>Bacillati</taxon>
        <taxon>Bacillota</taxon>
        <taxon>Bacilli</taxon>
        <taxon>Bacillales</taxon>
        <taxon>Thermoactinomycetaceae</taxon>
        <taxon>Thermoflavimicrobium</taxon>
    </lineage>
</organism>
<evidence type="ECO:0000313" key="1">
    <source>
        <dbReference type="EMBL" id="SFJ61467.1"/>
    </source>
</evidence>
<keyword evidence="2" id="KW-1185">Reference proteome</keyword>
<dbReference type="RefSeq" id="WP_093230897.1">
    <property type="nucleotide sequence ID" value="NZ_FORR01000014.1"/>
</dbReference>
<dbReference type="AlphaFoldDB" id="A0A1I3SVT8"/>
<sequence length="125" mass="13913">MENDQKETRSFQANNNKGQINYATDHAKIDATMITNIGHDGMTLSDYIEELFTLLEQTDQVSTEDKEVLRDLLETVDEQSGKGQPRKTIVNQALDRLSKLSPLFVAGSGTGQVISAITDILDVWK</sequence>
<dbReference type="OrthoDB" id="9896578at2"/>
<accession>A0A1I3SVT8</accession>
<evidence type="ECO:0000313" key="2">
    <source>
        <dbReference type="Proteomes" id="UP000199545"/>
    </source>
</evidence>
<gene>
    <name evidence="1" type="ORF">SAMN05421852_11424</name>
</gene>